<dbReference type="InterPro" id="IPR011059">
    <property type="entry name" value="Metal-dep_hydrolase_composite"/>
</dbReference>
<feature type="binding site" evidence="12">
    <location>
        <position position="213"/>
    </location>
    <ligand>
        <name>Zn(2+)</name>
        <dbReference type="ChEBI" id="CHEBI:29105"/>
    </ligand>
</feature>
<gene>
    <name evidence="14" type="primary">nagA</name>
    <name evidence="14" type="ORF">GCM10012275_17960</name>
</gene>
<evidence type="ECO:0000313" key="15">
    <source>
        <dbReference type="Proteomes" id="UP000637578"/>
    </source>
</evidence>
<dbReference type="GO" id="GO:0006046">
    <property type="term" value="P:N-acetylglucosamine catabolic process"/>
    <property type="evidence" value="ECO:0007669"/>
    <property type="project" value="TreeGrafter"/>
</dbReference>
<dbReference type="RefSeq" id="WP_189055852.1">
    <property type="nucleotide sequence ID" value="NZ_BMMK01000006.1"/>
</dbReference>
<accession>A0A8J3FUY5</accession>
<dbReference type="CDD" id="cd00854">
    <property type="entry name" value="NagA"/>
    <property type="match status" value="1"/>
</dbReference>
<dbReference type="InterPro" id="IPR003764">
    <property type="entry name" value="GlcNAc_6-P_deAcase"/>
</dbReference>
<feature type="domain" description="Amidohydrolase-related" evidence="13">
    <location>
        <begin position="51"/>
        <end position="371"/>
    </location>
</feature>
<comment type="cofactor">
    <cofactor evidence="12">
        <name>a divalent metal cation</name>
        <dbReference type="ChEBI" id="CHEBI:60240"/>
    </cofactor>
    <text evidence="12">Binds 1 divalent metal cation per subunit.</text>
</comment>
<dbReference type="EC" id="3.5.1.25" evidence="2"/>
<keyword evidence="15" id="KW-1185">Reference proteome</keyword>
<evidence type="ECO:0000256" key="9">
    <source>
        <dbReference type="PIRNR" id="PIRNR038994"/>
    </source>
</evidence>
<dbReference type="Pfam" id="PF01979">
    <property type="entry name" value="Amidohydro_1"/>
    <property type="match status" value="1"/>
</dbReference>
<keyword evidence="5 9" id="KW-0378">Hydrolase</keyword>
<evidence type="ECO:0000256" key="11">
    <source>
        <dbReference type="PIRSR" id="PIRSR038994-2"/>
    </source>
</evidence>
<feature type="binding site" evidence="11">
    <location>
        <begin position="216"/>
        <end position="217"/>
    </location>
    <ligand>
        <name>substrate</name>
    </ligand>
</feature>
<evidence type="ECO:0000256" key="1">
    <source>
        <dbReference type="ARBA" id="ARBA00010716"/>
    </source>
</evidence>
<dbReference type="Gene3D" id="2.30.40.10">
    <property type="entry name" value="Urease, subunit C, domain 1"/>
    <property type="match status" value="1"/>
</dbReference>
<dbReference type="InterPro" id="IPR032466">
    <property type="entry name" value="Metal_Hydrolase"/>
</dbReference>
<comment type="catalytic activity">
    <reaction evidence="7">
        <text>N-acetyl-D-glucosamine 6-phosphate + H2O = D-glucosamine 6-phosphate + acetate</text>
        <dbReference type="Rhea" id="RHEA:22936"/>
        <dbReference type="ChEBI" id="CHEBI:15377"/>
        <dbReference type="ChEBI" id="CHEBI:30089"/>
        <dbReference type="ChEBI" id="CHEBI:57513"/>
        <dbReference type="ChEBI" id="CHEBI:58725"/>
        <dbReference type="EC" id="3.5.1.25"/>
    </reaction>
</comment>
<evidence type="ECO:0000313" key="14">
    <source>
        <dbReference type="EMBL" id="GGM47285.1"/>
    </source>
</evidence>
<sequence>MSMLLRGGTVVTQDGVLDNGWVEVSGGRISGVGTGEPAGGHGSVVDLDGQWVVPGFVDIHCHGGGGVSFGCREQEQIASSVALHRRHGTTTLLASLVSEPIPALAEQVAVLVDLVTDGLVAGVHLEGPFLSAARCGAHDPALLRPPARVDVQALLDAGHGTVRMCTLAPELEGAVEAVRQLVDQGAIAALGHTDATEAQVLPAVDAGATVATHLFNGMRPLHHREPGPIGVLLDDERVSIELICDLVHVAPTMVRLAARHAGTARTLAVTDAMSATGMPDGSYVLGELDVTVRDGVPTLANGALAGSTLTMDVAFRNLVRSCGLTVPAAVEATATRPAALLGLAGETGAIRAGLAADLAVLDDDLRLRRVMHRGSWVSQ</sequence>
<dbReference type="AlphaFoldDB" id="A0A8J3FUY5"/>
<evidence type="ECO:0000256" key="12">
    <source>
        <dbReference type="PIRSR" id="PIRSR038994-3"/>
    </source>
</evidence>
<evidence type="ECO:0000256" key="5">
    <source>
        <dbReference type="ARBA" id="ARBA00022801"/>
    </source>
</evidence>
<dbReference type="EMBL" id="BMMK01000006">
    <property type="protein sequence ID" value="GGM47285.1"/>
    <property type="molecule type" value="Genomic_DNA"/>
</dbReference>
<evidence type="ECO:0000256" key="7">
    <source>
        <dbReference type="ARBA" id="ARBA00047647"/>
    </source>
</evidence>
<evidence type="ECO:0000256" key="8">
    <source>
        <dbReference type="ARBA" id="ARBA00060590"/>
    </source>
</evidence>
<comment type="similarity">
    <text evidence="1 9">Belongs to the metallo-dependent hydrolases superfamily. NagA family.</text>
</comment>
<dbReference type="PANTHER" id="PTHR11113:SF14">
    <property type="entry name" value="N-ACETYLGLUCOSAMINE-6-PHOSPHATE DEACETYLASE"/>
    <property type="match status" value="1"/>
</dbReference>
<feature type="binding site" evidence="11">
    <location>
        <position position="248"/>
    </location>
    <ligand>
        <name>substrate</name>
    </ligand>
</feature>
<dbReference type="PIRSF" id="PIRSF038994">
    <property type="entry name" value="NagA"/>
    <property type="match status" value="1"/>
</dbReference>
<dbReference type="NCBIfam" id="TIGR00221">
    <property type="entry name" value="nagA"/>
    <property type="match status" value="1"/>
</dbReference>
<reference evidence="14" key="1">
    <citation type="journal article" date="2014" name="Int. J. Syst. Evol. Microbiol.">
        <title>Complete genome sequence of Corynebacterium casei LMG S-19264T (=DSM 44701T), isolated from a smear-ripened cheese.</title>
        <authorList>
            <consortium name="US DOE Joint Genome Institute (JGI-PGF)"/>
            <person name="Walter F."/>
            <person name="Albersmeier A."/>
            <person name="Kalinowski J."/>
            <person name="Ruckert C."/>
        </authorList>
    </citation>
    <scope>NUCLEOTIDE SEQUENCE</scope>
    <source>
        <strain evidence="14">CGMCC 4.5737</strain>
    </source>
</reference>
<organism evidence="14 15">
    <name type="scientific">Longimycelium tulufanense</name>
    <dbReference type="NCBI Taxonomy" id="907463"/>
    <lineage>
        <taxon>Bacteria</taxon>
        <taxon>Bacillati</taxon>
        <taxon>Actinomycetota</taxon>
        <taxon>Actinomycetes</taxon>
        <taxon>Pseudonocardiales</taxon>
        <taxon>Pseudonocardiaceae</taxon>
        <taxon>Longimycelium</taxon>
    </lineage>
</organism>
<reference evidence="14" key="2">
    <citation type="submission" date="2020-09" db="EMBL/GenBank/DDBJ databases">
        <authorList>
            <person name="Sun Q."/>
            <person name="Zhou Y."/>
        </authorList>
    </citation>
    <scope>NUCLEOTIDE SEQUENCE</scope>
    <source>
        <strain evidence="14">CGMCC 4.5737</strain>
    </source>
</reference>
<feature type="binding site" evidence="11">
    <location>
        <position position="224"/>
    </location>
    <ligand>
        <name>substrate</name>
    </ligand>
</feature>
<feature type="active site" description="Proton donor/acceptor" evidence="10">
    <location>
        <position position="271"/>
    </location>
</feature>
<dbReference type="Gene3D" id="3.20.20.140">
    <property type="entry name" value="Metal-dependent hydrolases"/>
    <property type="match status" value="1"/>
</dbReference>
<keyword evidence="6 9" id="KW-0119">Carbohydrate metabolism</keyword>
<comment type="pathway">
    <text evidence="8">Amino-sugar metabolism; N-acetylneuraminate degradation; D-fructose 6-phosphate from N-acetylneuraminate: step 4/5.</text>
</comment>
<dbReference type="GO" id="GO:0046872">
    <property type="term" value="F:metal ion binding"/>
    <property type="evidence" value="ECO:0007669"/>
    <property type="project" value="UniProtKB-KW"/>
</dbReference>
<evidence type="ECO:0000256" key="6">
    <source>
        <dbReference type="ARBA" id="ARBA00023277"/>
    </source>
</evidence>
<feature type="binding site" evidence="12">
    <location>
        <position position="126"/>
    </location>
    <ligand>
        <name>Zn(2+)</name>
        <dbReference type="ChEBI" id="CHEBI:29105"/>
    </ligand>
</feature>
<evidence type="ECO:0000256" key="2">
    <source>
        <dbReference type="ARBA" id="ARBA00011899"/>
    </source>
</evidence>
<dbReference type="FunFam" id="3.20.20.140:FF:000004">
    <property type="entry name" value="N-acetylglucosamine-6-phosphate deacetylase"/>
    <property type="match status" value="1"/>
</dbReference>
<feature type="binding site" evidence="11">
    <location>
        <begin position="304"/>
        <end position="306"/>
    </location>
    <ligand>
        <name>substrate</name>
    </ligand>
</feature>
<evidence type="ECO:0000256" key="10">
    <source>
        <dbReference type="PIRSR" id="PIRSR038994-1"/>
    </source>
</evidence>
<name>A0A8J3FUY5_9PSEU</name>
<dbReference type="SUPFAM" id="SSF51556">
    <property type="entry name" value="Metallo-dependent hydrolases"/>
    <property type="match status" value="1"/>
</dbReference>
<dbReference type="PANTHER" id="PTHR11113">
    <property type="entry name" value="N-ACETYLGLUCOSAMINE-6-PHOSPHATE DEACETYLASE"/>
    <property type="match status" value="1"/>
</dbReference>
<dbReference type="InterPro" id="IPR006680">
    <property type="entry name" value="Amidohydro-rel"/>
</dbReference>
<protein>
    <recommendedName>
        <fullName evidence="3">N-acetylglucosamine-6-phosphate deacetylase</fullName>
        <ecNumber evidence="2">3.5.1.25</ecNumber>
    </recommendedName>
</protein>
<comment type="caution">
    <text evidence="14">The sequence shown here is derived from an EMBL/GenBank/DDBJ whole genome shotgun (WGS) entry which is preliminary data.</text>
</comment>
<dbReference type="Proteomes" id="UP000637578">
    <property type="component" value="Unassembled WGS sequence"/>
</dbReference>
<dbReference type="GO" id="GO:0008448">
    <property type="term" value="F:N-acetylglucosamine-6-phosphate deacetylase activity"/>
    <property type="evidence" value="ECO:0007669"/>
    <property type="project" value="UniProtKB-EC"/>
</dbReference>
<feature type="binding site" evidence="12">
    <location>
        <position position="192"/>
    </location>
    <ligand>
        <name>Zn(2+)</name>
        <dbReference type="ChEBI" id="CHEBI:29105"/>
    </ligand>
</feature>
<evidence type="ECO:0000259" key="13">
    <source>
        <dbReference type="Pfam" id="PF01979"/>
    </source>
</evidence>
<feature type="binding site" evidence="11">
    <location>
        <position position="137"/>
    </location>
    <ligand>
        <name>substrate</name>
    </ligand>
</feature>
<evidence type="ECO:0000256" key="4">
    <source>
        <dbReference type="ARBA" id="ARBA00022723"/>
    </source>
</evidence>
<dbReference type="SUPFAM" id="SSF51338">
    <property type="entry name" value="Composite domain of metallo-dependent hydrolases"/>
    <property type="match status" value="1"/>
</dbReference>
<evidence type="ECO:0000256" key="3">
    <source>
        <dbReference type="ARBA" id="ARBA00018029"/>
    </source>
</evidence>
<keyword evidence="4 12" id="KW-0479">Metal-binding</keyword>
<proteinExistence type="inferred from homology"/>